<accession>A0ABQ9HVB9</accession>
<gene>
    <name evidence="1" type="ORF">PR048_007818</name>
</gene>
<protein>
    <submittedName>
        <fullName evidence="1">Uncharacterized protein</fullName>
    </submittedName>
</protein>
<sequence>MLLVGFRSVLPLSLPMHSVILPGLSHPNTLILRLADSDNLDPSVGQRAPLGTIRLPSSHQLTLPEYPICHKAHSRTSRDHLESGYPHTKGTVMPFRLSILTYSVTKERGLASATSTYLELANACIWDSISLVAFASAELMAEFSDADICVLLAYILKDSRDLKLQPDQMKECQGTLMKKREMKRISDHSMLLCHA</sequence>
<organism evidence="1 2">
    <name type="scientific">Dryococelus australis</name>
    <dbReference type="NCBI Taxonomy" id="614101"/>
    <lineage>
        <taxon>Eukaryota</taxon>
        <taxon>Metazoa</taxon>
        <taxon>Ecdysozoa</taxon>
        <taxon>Arthropoda</taxon>
        <taxon>Hexapoda</taxon>
        <taxon>Insecta</taxon>
        <taxon>Pterygota</taxon>
        <taxon>Neoptera</taxon>
        <taxon>Polyneoptera</taxon>
        <taxon>Phasmatodea</taxon>
        <taxon>Verophasmatodea</taxon>
        <taxon>Anareolatae</taxon>
        <taxon>Phasmatidae</taxon>
        <taxon>Eurycanthinae</taxon>
        <taxon>Dryococelus</taxon>
    </lineage>
</organism>
<evidence type="ECO:0000313" key="2">
    <source>
        <dbReference type="Proteomes" id="UP001159363"/>
    </source>
</evidence>
<name>A0ABQ9HVB9_9NEOP</name>
<keyword evidence="2" id="KW-1185">Reference proteome</keyword>
<evidence type="ECO:0000313" key="1">
    <source>
        <dbReference type="EMBL" id="KAJ8888331.1"/>
    </source>
</evidence>
<dbReference type="Proteomes" id="UP001159363">
    <property type="component" value="Chromosome 3"/>
</dbReference>
<dbReference type="EMBL" id="JARBHB010000003">
    <property type="protein sequence ID" value="KAJ8888331.1"/>
    <property type="molecule type" value="Genomic_DNA"/>
</dbReference>
<reference evidence="1 2" key="1">
    <citation type="submission" date="2023-02" db="EMBL/GenBank/DDBJ databases">
        <title>LHISI_Scaffold_Assembly.</title>
        <authorList>
            <person name="Stuart O.P."/>
            <person name="Cleave R."/>
            <person name="Magrath M.J.L."/>
            <person name="Mikheyev A.S."/>
        </authorList>
    </citation>
    <scope>NUCLEOTIDE SEQUENCE [LARGE SCALE GENOMIC DNA]</scope>
    <source>
        <strain evidence="1">Daus_M_001</strain>
        <tissue evidence="1">Leg muscle</tissue>
    </source>
</reference>
<proteinExistence type="predicted"/>
<comment type="caution">
    <text evidence="1">The sequence shown here is derived from an EMBL/GenBank/DDBJ whole genome shotgun (WGS) entry which is preliminary data.</text>
</comment>